<evidence type="ECO:0000313" key="1">
    <source>
        <dbReference type="EMBL" id="NHF58324.1"/>
    </source>
</evidence>
<organism evidence="1 2">
    <name type="scientific">Pelagihabitans pacificus</name>
    <dbReference type="NCBI Taxonomy" id="2696054"/>
    <lineage>
        <taxon>Bacteria</taxon>
        <taxon>Pseudomonadati</taxon>
        <taxon>Bacteroidota</taxon>
        <taxon>Flavobacteriia</taxon>
        <taxon>Flavobacteriales</taxon>
        <taxon>Flavobacteriaceae</taxon>
        <taxon>Pelagihabitans</taxon>
    </lineage>
</organism>
<dbReference type="Pfam" id="PF12869">
    <property type="entry name" value="tRNA_anti-like"/>
    <property type="match status" value="1"/>
</dbReference>
<sequence>MRRSTRFSYLTVFILVFLCLLGCNHRLNGDLTNVPASKVYTVEQLISEFQSNKKGDTELVIAVEGIVHEINNVNDRHTILLEGETASETYVICDMNTNQLNTTEAVKSGDLILVKGLLKGFLKDVIMLNCVVIKTE</sequence>
<keyword evidence="2" id="KW-1185">Reference proteome</keyword>
<reference evidence="1" key="2">
    <citation type="submission" date="2020-03" db="EMBL/GenBank/DDBJ databases">
        <title>Flavobacteriaceae bacterium strain TP-CH-4, a member of the family Flavobacteriaceae isolated from a deep-sea seamount.</title>
        <authorList>
            <person name="Zhang D.-C."/>
        </authorList>
    </citation>
    <scope>NUCLEOTIDE SEQUENCE</scope>
    <source>
        <strain evidence="1">TP-CH-4</strain>
    </source>
</reference>
<dbReference type="RefSeq" id="WP_152572821.1">
    <property type="nucleotide sequence ID" value="NZ_VIKU02000001.1"/>
</dbReference>
<comment type="caution">
    <text evidence="1">The sequence shown here is derived from an EMBL/GenBank/DDBJ whole genome shotgun (WGS) entry which is preliminary data.</text>
</comment>
<accession>A0A967E5P7</accession>
<protein>
    <recommendedName>
        <fullName evidence="3">tRNA_anti-like</fullName>
    </recommendedName>
</protein>
<dbReference type="InterPro" id="IPR024422">
    <property type="entry name" value="Protein_unknown_function_OB"/>
</dbReference>
<proteinExistence type="predicted"/>
<dbReference type="Proteomes" id="UP000707206">
    <property type="component" value="Unassembled WGS sequence"/>
</dbReference>
<evidence type="ECO:0008006" key="3">
    <source>
        <dbReference type="Google" id="ProtNLM"/>
    </source>
</evidence>
<gene>
    <name evidence="1" type="ORF">FK220_003160</name>
</gene>
<dbReference type="AlphaFoldDB" id="A0A967E5P7"/>
<evidence type="ECO:0000313" key="2">
    <source>
        <dbReference type="Proteomes" id="UP000707206"/>
    </source>
</evidence>
<dbReference type="EMBL" id="VIKU02000001">
    <property type="protein sequence ID" value="NHF58324.1"/>
    <property type="molecule type" value="Genomic_DNA"/>
</dbReference>
<name>A0A967E5P7_9FLAO</name>
<reference evidence="1" key="1">
    <citation type="submission" date="2019-07" db="EMBL/GenBank/DDBJ databases">
        <authorList>
            <person name="De-Chao Zhang Q."/>
        </authorList>
    </citation>
    <scope>NUCLEOTIDE SEQUENCE</scope>
    <source>
        <strain evidence="1">TP-CH-4</strain>
    </source>
</reference>